<feature type="compositionally biased region" description="Basic and acidic residues" evidence="1">
    <location>
        <begin position="43"/>
        <end position="52"/>
    </location>
</feature>
<sequence>MYDTDDEDSTSSRGGSRPGQATRACPQPVPALRLAGIDEDDTFEPHLVRGID</sequence>
<comment type="caution">
    <text evidence="3">The sequence shown here is derived from an EMBL/GenBank/DDBJ whole genome shotgun (WGS) entry which is preliminary data.</text>
</comment>
<evidence type="ECO:0000313" key="4">
    <source>
        <dbReference type="Proteomes" id="UP001597023"/>
    </source>
</evidence>
<dbReference type="RefSeq" id="WP_381604205.1">
    <property type="nucleotide sequence ID" value="NZ_JBHTEB010000001.1"/>
</dbReference>
<keyword evidence="4" id="KW-1185">Reference proteome</keyword>
<evidence type="ECO:0000313" key="3">
    <source>
        <dbReference type="EMBL" id="MFD0319206.1"/>
    </source>
</evidence>
<protein>
    <submittedName>
        <fullName evidence="3">Uncharacterized protein</fullName>
    </submittedName>
</protein>
<reference evidence="3" key="1">
    <citation type="journal article" date="2014" name="Int. J. Syst. Evol. Microbiol.">
        <title>Complete genome of a new Firmicutes species belonging to the dominant human colonic microbiota ('Ruminococcus bicirculans') reveals two chromosomes and a selective capacity to utilize plant glucans.</title>
        <authorList>
            <consortium name="NISC Comparative Sequencing Program"/>
            <person name="Wegmann U."/>
            <person name="Louis P."/>
            <person name="Goesmann A."/>
            <person name="Henrissat B."/>
            <person name="Duncan S.H."/>
            <person name="Flint H.J."/>
        </authorList>
    </citation>
    <scope>NUCLEOTIDE SEQUENCE</scope>
    <source>
        <strain evidence="3">CGMCC 4.7400</strain>
    </source>
</reference>
<evidence type="ECO:0000313" key="2">
    <source>
        <dbReference type="EMBL" id="MFD0312658.1"/>
    </source>
</evidence>
<reference evidence="3" key="3">
    <citation type="submission" date="2024-09" db="EMBL/GenBank/DDBJ databases">
        <authorList>
            <person name="Sun Q."/>
            <person name="Mori K."/>
        </authorList>
    </citation>
    <scope>NUCLEOTIDE SEQUENCE</scope>
    <source>
        <strain evidence="3">CGMCC 4.7400</strain>
    </source>
</reference>
<name>A0ABW2WMI9_9ACTN</name>
<feature type="region of interest" description="Disordered" evidence="1">
    <location>
        <begin position="1"/>
        <end position="52"/>
    </location>
</feature>
<reference evidence="4" key="2">
    <citation type="journal article" date="2019" name="Int. J. Syst. Evol. Microbiol.">
        <title>The Global Catalogue of Microorganisms (GCM) 10K type strain sequencing project: providing services to taxonomists for standard genome sequencing and annotation.</title>
        <authorList>
            <consortium name="The Broad Institute Genomics Platform"/>
            <consortium name="The Broad Institute Genome Sequencing Center for Infectious Disease"/>
            <person name="Wu L."/>
            <person name="Ma J."/>
        </authorList>
    </citation>
    <scope>NUCLEOTIDE SEQUENCE [LARGE SCALE GENOMIC DNA]</scope>
    <source>
        <strain evidence="4">CGMCC 4.7400</strain>
    </source>
</reference>
<proteinExistence type="predicted"/>
<dbReference type="EMBL" id="JBHTEB010000001">
    <property type="protein sequence ID" value="MFD0319206.1"/>
    <property type="molecule type" value="Genomic_DNA"/>
</dbReference>
<dbReference type="Proteomes" id="UP001597023">
    <property type="component" value="Unassembled WGS sequence"/>
</dbReference>
<accession>A0ABW2WMI9</accession>
<organism evidence="3 4">
    <name type="scientific">Streptomyces flavalbus</name>
    <dbReference type="NCBI Taxonomy" id="2665155"/>
    <lineage>
        <taxon>Bacteria</taxon>
        <taxon>Bacillati</taxon>
        <taxon>Actinomycetota</taxon>
        <taxon>Actinomycetes</taxon>
        <taxon>Kitasatosporales</taxon>
        <taxon>Streptomycetaceae</taxon>
        <taxon>Streptomyces</taxon>
    </lineage>
</organism>
<evidence type="ECO:0000256" key="1">
    <source>
        <dbReference type="SAM" id="MobiDB-lite"/>
    </source>
</evidence>
<dbReference type="EMBL" id="JBHTEB010000001">
    <property type="protein sequence ID" value="MFD0312658.1"/>
    <property type="molecule type" value="Genomic_DNA"/>
</dbReference>
<gene>
    <name evidence="2" type="ORF">ACFQZ6_00055</name>
    <name evidence="3" type="ORF">ACFQZ6_34320</name>
</gene>